<evidence type="ECO:0000313" key="3">
    <source>
        <dbReference type="RefSeq" id="XP_015509930.1"/>
    </source>
</evidence>
<dbReference type="GO" id="GO:0003746">
    <property type="term" value="F:translation elongation factor activity"/>
    <property type="evidence" value="ECO:0007669"/>
    <property type="project" value="UniProtKB-KW"/>
</dbReference>
<protein>
    <submittedName>
        <fullName evidence="3">Eukaryotic translation elongation factor 1 epsilon-1</fullName>
    </submittedName>
</protein>
<dbReference type="GO" id="GO:0017101">
    <property type="term" value="C:aminoacyl-tRNA synthetase multienzyme complex"/>
    <property type="evidence" value="ECO:0007669"/>
    <property type="project" value="InterPro"/>
</dbReference>
<dbReference type="Gene3D" id="1.20.1050.10">
    <property type="match status" value="1"/>
</dbReference>
<dbReference type="GO" id="GO:0005737">
    <property type="term" value="C:cytoplasm"/>
    <property type="evidence" value="ECO:0007669"/>
    <property type="project" value="TreeGrafter"/>
</dbReference>
<gene>
    <name evidence="3" type="primary">LOC107217076</name>
</gene>
<dbReference type="InterPro" id="IPR010987">
    <property type="entry name" value="Glutathione-S-Trfase_C-like"/>
</dbReference>
<reference evidence="3" key="1">
    <citation type="submission" date="2025-08" db="UniProtKB">
        <authorList>
            <consortium name="RefSeq"/>
        </authorList>
    </citation>
    <scope>IDENTIFICATION</scope>
    <source>
        <tissue evidence="3">Thorax and Abdomen</tissue>
    </source>
</reference>
<dbReference type="Pfam" id="PF21972">
    <property type="entry name" value="Arc1p_N_like"/>
    <property type="match status" value="1"/>
</dbReference>
<dbReference type="PANTHER" id="PTHR44490:SF1">
    <property type="entry name" value="EUKARYOTIC TRANSLATION ELONGATION FACTOR 1 EPSILON-1"/>
    <property type="match status" value="1"/>
</dbReference>
<dbReference type="CTD" id="246507"/>
<proteinExistence type="predicted"/>
<dbReference type="InterPro" id="IPR053836">
    <property type="entry name" value="Arc1-like_N"/>
</dbReference>
<evidence type="ECO:0000259" key="1">
    <source>
        <dbReference type="PROSITE" id="PS50405"/>
    </source>
</evidence>
<dbReference type="SUPFAM" id="SSF47616">
    <property type="entry name" value="GST C-terminal domain-like"/>
    <property type="match status" value="1"/>
</dbReference>
<dbReference type="KEGG" id="nlo:107217076"/>
<dbReference type="GO" id="GO:0043517">
    <property type="term" value="P:positive regulation of DNA damage response, signal transduction by p53 class mediator"/>
    <property type="evidence" value="ECO:0007669"/>
    <property type="project" value="InterPro"/>
</dbReference>
<dbReference type="InterPro" id="IPR036282">
    <property type="entry name" value="Glutathione-S-Trfase_C_sf"/>
</dbReference>
<dbReference type="RefSeq" id="XP_015509930.1">
    <property type="nucleotide sequence ID" value="XM_015654444.2"/>
</dbReference>
<dbReference type="PROSITE" id="PS50405">
    <property type="entry name" value="GST_CTER"/>
    <property type="match status" value="1"/>
</dbReference>
<dbReference type="InParanoid" id="A0A6J0B4E2"/>
<name>A0A6J0B4E2_NEOLC</name>
<dbReference type="PANTHER" id="PTHR44490">
    <property type="entry name" value="EUKARYOTIC TRANSLATION ELONGATION FACTOR 1 EPSILON-1"/>
    <property type="match status" value="1"/>
</dbReference>
<sequence>MVLCSVECVQRVSQYLRIPPGNLYMSENNILASDDILPNQCVEGFSAIVQALIMNSTSPARHLGSDTEKQALTRQWLEYAVLRINYADNALNSKRILRDLNDALKSSPYITGTEMTLADVVSYHLLHGIVKDLSQQEKAQYVNISRWFDNIQQDDEIRQKLQLVNFDLLNLYL</sequence>
<dbReference type="GeneID" id="107217076"/>
<keyword evidence="2" id="KW-1185">Reference proteome</keyword>
<dbReference type="InterPro" id="IPR042450">
    <property type="entry name" value="EEF1E1"/>
</dbReference>
<dbReference type="FunCoup" id="A0A6J0B4E2">
    <property type="interactions" value="1137"/>
</dbReference>
<organism evidence="3">
    <name type="scientific">Neodiprion lecontei</name>
    <name type="common">Redheaded pine sawfly</name>
    <dbReference type="NCBI Taxonomy" id="441921"/>
    <lineage>
        <taxon>Eukaryota</taxon>
        <taxon>Metazoa</taxon>
        <taxon>Ecdysozoa</taxon>
        <taxon>Arthropoda</taxon>
        <taxon>Hexapoda</taxon>
        <taxon>Insecta</taxon>
        <taxon>Pterygota</taxon>
        <taxon>Neoptera</taxon>
        <taxon>Endopterygota</taxon>
        <taxon>Hymenoptera</taxon>
        <taxon>Tenthredinoidea</taxon>
        <taxon>Diprionidae</taxon>
        <taxon>Diprioninae</taxon>
        <taxon>Neodiprion</taxon>
    </lineage>
</organism>
<evidence type="ECO:0000313" key="2">
    <source>
        <dbReference type="Proteomes" id="UP000829291"/>
    </source>
</evidence>
<dbReference type="InterPro" id="IPR053837">
    <property type="entry name" value="AIMP3/p18_C"/>
</dbReference>
<keyword evidence="3" id="KW-0251">Elongation factor</keyword>
<dbReference type="AlphaFoldDB" id="A0A6J0B4E2"/>
<dbReference type="CDD" id="cd10305">
    <property type="entry name" value="GST_C_AIMP3"/>
    <property type="match status" value="1"/>
</dbReference>
<dbReference type="GO" id="GO:0005634">
    <property type="term" value="C:nucleus"/>
    <property type="evidence" value="ECO:0007669"/>
    <property type="project" value="TreeGrafter"/>
</dbReference>
<dbReference type="OrthoDB" id="19141at2759"/>
<accession>A0A6J0B4E2</accession>
<keyword evidence="3" id="KW-0648">Protein biosynthesis</keyword>
<feature type="domain" description="GST C-terminal" evidence="1">
    <location>
        <begin position="35"/>
        <end position="173"/>
    </location>
</feature>
<dbReference type="Proteomes" id="UP000829291">
    <property type="component" value="Chromosome 1"/>
</dbReference>